<feature type="domain" description="YpoC-like" evidence="1">
    <location>
        <begin position="5"/>
        <end position="104"/>
    </location>
</feature>
<evidence type="ECO:0000313" key="3">
    <source>
        <dbReference type="Proteomes" id="UP001197626"/>
    </source>
</evidence>
<dbReference type="InterPro" id="IPR048427">
    <property type="entry name" value="YpoC"/>
</dbReference>
<dbReference type="Proteomes" id="UP001197626">
    <property type="component" value="Chromosome"/>
</dbReference>
<name>A0ABY3PA23_9STAP</name>
<organism evidence="2 3">
    <name type="scientific">Staphylococcus ratti</name>
    <dbReference type="NCBI Taxonomy" id="2892440"/>
    <lineage>
        <taxon>Bacteria</taxon>
        <taxon>Bacillati</taxon>
        <taxon>Bacillota</taxon>
        <taxon>Bacilli</taxon>
        <taxon>Bacillales</taxon>
        <taxon>Staphylococcaceae</taxon>
        <taxon>Staphylococcus</taxon>
    </lineage>
</organism>
<evidence type="ECO:0000313" key="2">
    <source>
        <dbReference type="EMBL" id="UEX89162.1"/>
    </source>
</evidence>
<reference evidence="2 3" key="1">
    <citation type="journal article" date="2022" name="Pathogens">
        <title>Staphylococcus ratti sp. nov. Isolated from a Lab Rat.</title>
        <authorList>
            <person name="Kovarovic V."/>
            <person name="Sedlacek I."/>
            <person name="Petras P."/>
            <person name="Kralova S."/>
            <person name="Maslanova I."/>
            <person name="Svec P."/>
            <person name="Neumann-Schaal M."/>
            <person name="Botka T."/>
            <person name="Gelbicova T."/>
            <person name="Stankova E."/>
            <person name="Doskar J."/>
            <person name="Pantucek R."/>
        </authorList>
    </citation>
    <scope>NUCLEOTIDE SEQUENCE [LARGE SCALE GENOMIC DNA]</scope>
    <source>
        <strain evidence="2 3">CCM 9025</strain>
    </source>
</reference>
<accession>A0ABY3PA23</accession>
<keyword evidence="3" id="KW-1185">Reference proteome</keyword>
<sequence length="107" mass="12807">MTYKAQFLSLENELDRLAKTRQVGKAPSFKLLDEYYALLIAYLKEINEISTLADLNQQHLKIHPFNLAERLSYIQERKHHYMGYQQMKTLKNELIKMHAAYRVRYSK</sequence>
<evidence type="ECO:0000259" key="1">
    <source>
        <dbReference type="Pfam" id="PF21747"/>
    </source>
</evidence>
<dbReference type="Pfam" id="PF21747">
    <property type="entry name" value="YpoC"/>
    <property type="match status" value="1"/>
</dbReference>
<dbReference type="RefSeq" id="WP_229291665.1">
    <property type="nucleotide sequence ID" value="NZ_CP086654.1"/>
</dbReference>
<protein>
    <recommendedName>
        <fullName evidence="1">YpoC-like domain-containing protein</fullName>
    </recommendedName>
</protein>
<dbReference type="EMBL" id="CP086654">
    <property type="protein sequence ID" value="UEX89162.1"/>
    <property type="molecule type" value="Genomic_DNA"/>
</dbReference>
<proteinExistence type="predicted"/>
<gene>
    <name evidence="2" type="ORF">LN051_06135</name>
</gene>